<evidence type="ECO:0000256" key="1">
    <source>
        <dbReference type="SAM" id="Phobius"/>
    </source>
</evidence>
<proteinExistence type="predicted"/>
<dbReference type="RefSeq" id="WP_085511959.1">
    <property type="nucleotide sequence ID" value="NZ_FXAP01000003.1"/>
</dbReference>
<organism evidence="2 3">
    <name type="scientific">Plantibacter flavus</name>
    <dbReference type="NCBI Taxonomy" id="150123"/>
    <lineage>
        <taxon>Bacteria</taxon>
        <taxon>Bacillati</taxon>
        <taxon>Actinomycetota</taxon>
        <taxon>Actinomycetes</taxon>
        <taxon>Micrococcales</taxon>
        <taxon>Microbacteriaceae</taxon>
        <taxon>Plantibacter</taxon>
    </lineage>
</organism>
<dbReference type="EMBL" id="RKHL01000001">
    <property type="protein sequence ID" value="ROR80545.1"/>
    <property type="molecule type" value="Genomic_DNA"/>
</dbReference>
<accession>A0A3N2BZ42</accession>
<protein>
    <submittedName>
        <fullName evidence="2">Uncharacterized protein</fullName>
    </submittedName>
</protein>
<feature type="transmembrane region" description="Helical" evidence="1">
    <location>
        <begin position="63"/>
        <end position="85"/>
    </location>
</feature>
<keyword evidence="3" id="KW-1185">Reference proteome</keyword>
<keyword evidence="1" id="KW-0472">Membrane</keyword>
<evidence type="ECO:0000313" key="3">
    <source>
        <dbReference type="Proteomes" id="UP000266915"/>
    </source>
</evidence>
<feature type="transmembrane region" description="Helical" evidence="1">
    <location>
        <begin position="6"/>
        <end position="27"/>
    </location>
</feature>
<dbReference type="Proteomes" id="UP000266915">
    <property type="component" value="Unassembled WGS sequence"/>
</dbReference>
<comment type="caution">
    <text evidence="2">The sequence shown here is derived from an EMBL/GenBank/DDBJ whole genome shotgun (WGS) entry which is preliminary data.</text>
</comment>
<keyword evidence="1" id="KW-0812">Transmembrane</keyword>
<dbReference type="AlphaFoldDB" id="A0A3N2BZ42"/>
<keyword evidence="1" id="KW-1133">Transmembrane helix</keyword>
<feature type="transmembrane region" description="Helical" evidence="1">
    <location>
        <begin position="39"/>
        <end position="57"/>
    </location>
</feature>
<reference evidence="2 3" key="1">
    <citation type="submission" date="2018-11" db="EMBL/GenBank/DDBJ databases">
        <title>Sequencing the genomes of 1000 actinobacteria strains.</title>
        <authorList>
            <person name="Klenk H.-P."/>
        </authorList>
    </citation>
    <scope>NUCLEOTIDE SEQUENCE [LARGE SCALE GENOMIC DNA]</scope>
    <source>
        <strain evidence="2 3">DSM 14012</strain>
    </source>
</reference>
<sequence length="136" mass="14689">MIEILIPAVVALVVAWVLALQVVHAWSTGRWTATERYRLVVDAVDSIAILALVRALASPVGVWSWAWVLAVAIVGFGLAGAALRWHSLPWHAPKPKRSLDEHGATVETVVEPRTRGRQVLSGIYAVVGAAIVALCW</sequence>
<gene>
    <name evidence="2" type="ORF">EDD42_0586</name>
</gene>
<name>A0A3N2BZ42_9MICO</name>
<evidence type="ECO:0000313" key="2">
    <source>
        <dbReference type="EMBL" id="ROR80545.1"/>
    </source>
</evidence>